<sequence length="138" mass="15772">MPSIEEFEGRWRIARRIDDRRAGAEGRFDGEVVIARGGDGWVYDETGSLSLGAGAPLTATRRYLWQALADGRIAVSFADGRPFHVFDPSAPVPEADHRCQPDFYRVRYDFTAWPDWAAEWEVTGPRKDYRMVSTYRRA</sequence>
<dbReference type="Pfam" id="PF19834">
    <property type="entry name" value="DUF6314"/>
    <property type="match status" value="1"/>
</dbReference>
<dbReference type="EMBL" id="JBHRSK010000010">
    <property type="protein sequence ID" value="MFC2969165.1"/>
    <property type="molecule type" value="Genomic_DNA"/>
</dbReference>
<accession>A0ABV7AJ90</accession>
<reference evidence="3" key="1">
    <citation type="journal article" date="2019" name="Int. J. Syst. Evol. Microbiol.">
        <title>The Global Catalogue of Microorganisms (GCM) 10K type strain sequencing project: providing services to taxonomists for standard genome sequencing and annotation.</title>
        <authorList>
            <consortium name="The Broad Institute Genomics Platform"/>
            <consortium name="The Broad Institute Genome Sequencing Center for Infectious Disease"/>
            <person name="Wu L."/>
            <person name="Ma J."/>
        </authorList>
    </citation>
    <scope>NUCLEOTIDE SEQUENCE [LARGE SCALE GENOMIC DNA]</scope>
    <source>
        <strain evidence="3">KCTC 62192</strain>
    </source>
</reference>
<gene>
    <name evidence="2" type="ORF">ACFOES_13755</name>
</gene>
<dbReference type="Proteomes" id="UP001595443">
    <property type="component" value="Unassembled WGS sequence"/>
</dbReference>
<keyword evidence="3" id="KW-1185">Reference proteome</keyword>
<evidence type="ECO:0000313" key="3">
    <source>
        <dbReference type="Proteomes" id="UP001595443"/>
    </source>
</evidence>
<feature type="domain" description="DUF6314" evidence="1">
    <location>
        <begin position="7"/>
        <end position="137"/>
    </location>
</feature>
<name>A0ABV7AJ90_9RHOB</name>
<protein>
    <submittedName>
        <fullName evidence="2">DUF6314 family protein</fullName>
    </submittedName>
</protein>
<organism evidence="2 3">
    <name type="scientific">Acidimangrovimonas pyrenivorans</name>
    <dbReference type="NCBI Taxonomy" id="2030798"/>
    <lineage>
        <taxon>Bacteria</taxon>
        <taxon>Pseudomonadati</taxon>
        <taxon>Pseudomonadota</taxon>
        <taxon>Alphaproteobacteria</taxon>
        <taxon>Rhodobacterales</taxon>
        <taxon>Paracoccaceae</taxon>
        <taxon>Acidimangrovimonas</taxon>
    </lineage>
</organism>
<comment type="caution">
    <text evidence="2">The sequence shown here is derived from an EMBL/GenBank/DDBJ whole genome shotgun (WGS) entry which is preliminary data.</text>
</comment>
<evidence type="ECO:0000259" key="1">
    <source>
        <dbReference type="Pfam" id="PF19834"/>
    </source>
</evidence>
<evidence type="ECO:0000313" key="2">
    <source>
        <dbReference type="EMBL" id="MFC2969165.1"/>
    </source>
</evidence>
<dbReference type="InterPro" id="IPR045632">
    <property type="entry name" value="DUF6314"/>
</dbReference>
<dbReference type="RefSeq" id="WP_377833870.1">
    <property type="nucleotide sequence ID" value="NZ_JBHRSK010000010.1"/>
</dbReference>
<proteinExistence type="predicted"/>